<reference evidence="2" key="1">
    <citation type="journal article" date="2002" name="FEMS Microbiol. Lett.">
        <title>A broad host range plasmid vector that does not encode replication proteins.</title>
        <authorList>
            <person name="Kalyaeva E.S."/>
            <person name="Bass I.A."/>
            <person name="Kholodii G.Y."/>
            <person name="Nikiforov V.G."/>
        </authorList>
    </citation>
    <scope>NUCLEOTIDE SEQUENCE</scope>
    <source>
        <strain evidence="2">H1</strain>
        <plasmid evidence="2">pH1</plasmid>
    </source>
</reference>
<evidence type="ECO:0000256" key="1">
    <source>
        <dbReference type="SAM" id="MobiDB-lite"/>
    </source>
</evidence>
<name>Q8VLY5_ACIFR</name>
<sequence length="124" mass="13994">MHAGVTYPSTHAQESSGEARRARQTARMAGRMALRVSQSRRLNQNFPETQGNSSFNCQLPLRWPAYGGPRRICLPVNRFYRARAIACALYTSNCFNVKRPAIRSERRPCCVLRPFRALPAQVAA</sequence>
<dbReference type="AlphaFoldDB" id="Q8VLY5"/>
<evidence type="ECO:0000313" key="2">
    <source>
        <dbReference type="EMBL" id="CAC80918.1"/>
    </source>
</evidence>
<geneLocation type="plasmid" evidence="2">
    <name>pH1</name>
</geneLocation>
<organism evidence="2">
    <name type="scientific">Acidithiobacillus ferrooxidans</name>
    <name type="common">Thiobacillus ferrooxidans</name>
    <dbReference type="NCBI Taxonomy" id="920"/>
    <lineage>
        <taxon>Bacteria</taxon>
        <taxon>Pseudomonadati</taxon>
        <taxon>Pseudomonadota</taxon>
        <taxon>Acidithiobacillia</taxon>
        <taxon>Acidithiobacillales</taxon>
        <taxon>Acidithiobacillaceae</taxon>
        <taxon>Acidithiobacillus</taxon>
    </lineage>
</organism>
<feature type="non-terminal residue" evidence="2">
    <location>
        <position position="124"/>
    </location>
</feature>
<feature type="region of interest" description="Disordered" evidence="1">
    <location>
        <begin position="1"/>
        <end position="31"/>
    </location>
</feature>
<dbReference type="EMBL" id="AJ251742">
    <property type="protein sequence ID" value="CAC80918.1"/>
    <property type="molecule type" value="Genomic_DNA"/>
</dbReference>
<proteinExistence type="predicted"/>
<accession>Q8VLY5</accession>
<protein>
    <submittedName>
        <fullName evidence="2">Uncharacterized protein</fullName>
    </submittedName>
</protein>
<feature type="compositionally biased region" description="Polar residues" evidence="1">
    <location>
        <begin position="7"/>
        <end position="16"/>
    </location>
</feature>
<keyword evidence="2" id="KW-0614">Plasmid</keyword>